<proteinExistence type="predicted"/>
<dbReference type="AlphaFoldDB" id="A0AAU7JI53"/>
<protein>
    <submittedName>
        <fullName evidence="2">DUF3305 domain-containing protein</fullName>
    </submittedName>
</protein>
<sequence length="169" mass="18369">MAALILDAALIVERRLLVGPWGGVAWRPFAVLPPGAAAAPWTPLAHEDGATTFFAGEIGIELHSSETGSYRDNLATREPRLWTVLRDCPEPPGVRLMMLTADPAEGEAMTEAGTNLVETVAMPAWVEERVRSFVAEHHVERPFFKRQRDRSASGQGPAGPPGGGRHDRR</sequence>
<accession>A0AAU7JI53</accession>
<reference evidence="2" key="1">
    <citation type="submission" date="2024-05" db="EMBL/GenBank/DDBJ databases">
        <authorList>
            <person name="Kim S."/>
            <person name="Heo J."/>
            <person name="Choi H."/>
            <person name="Choi Y."/>
            <person name="Kwon S.-W."/>
            <person name="Kim Y."/>
        </authorList>
    </citation>
    <scope>NUCLEOTIDE SEQUENCE</scope>
    <source>
        <strain evidence="2">KACC 23698</strain>
    </source>
</reference>
<evidence type="ECO:0000313" key="2">
    <source>
        <dbReference type="EMBL" id="XBO39829.1"/>
    </source>
</evidence>
<dbReference type="Pfam" id="PF11749">
    <property type="entry name" value="DUF3305"/>
    <property type="match status" value="1"/>
</dbReference>
<dbReference type="EMBL" id="CP157484">
    <property type="protein sequence ID" value="XBO39829.1"/>
    <property type="molecule type" value="Genomic_DNA"/>
</dbReference>
<organism evidence="2">
    <name type="scientific">Alsobacter sp. KACC 23698</name>
    <dbReference type="NCBI Taxonomy" id="3149229"/>
    <lineage>
        <taxon>Bacteria</taxon>
        <taxon>Pseudomonadati</taxon>
        <taxon>Pseudomonadota</taxon>
        <taxon>Alphaproteobacteria</taxon>
        <taxon>Hyphomicrobiales</taxon>
        <taxon>Alsobacteraceae</taxon>
        <taxon>Alsobacter</taxon>
    </lineage>
</organism>
<name>A0AAU7JI53_9HYPH</name>
<gene>
    <name evidence="2" type="ORF">ABEG18_03340</name>
</gene>
<dbReference type="InterPro" id="IPR021736">
    <property type="entry name" value="DUF3305"/>
</dbReference>
<evidence type="ECO:0000256" key="1">
    <source>
        <dbReference type="SAM" id="MobiDB-lite"/>
    </source>
</evidence>
<feature type="region of interest" description="Disordered" evidence="1">
    <location>
        <begin position="144"/>
        <end position="169"/>
    </location>
</feature>
<dbReference type="RefSeq" id="WP_406856681.1">
    <property type="nucleotide sequence ID" value="NZ_CP157484.1"/>
</dbReference>